<evidence type="ECO:0000256" key="2">
    <source>
        <dbReference type="ARBA" id="ARBA00023315"/>
    </source>
</evidence>
<dbReference type="RefSeq" id="WP_377418926.1">
    <property type="nucleotide sequence ID" value="NZ_JBHSPR010000007.1"/>
</dbReference>
<dbReference type="CDD" id="cd04301">
    <property type="entry name" value="NAT_SF"/>
    <property type="match status" value="1"/>
</dbReference>
<evidence type="ECO:0000313" key="5">
    <source>
        <dbReference type="Proteomes" id="UP001596203"/>
    </source>
</evidence>
<feature type="domain" description="N-acetyltransferase" evidence="3">
    <location>
        <begin position="24"/>
        <end position="170"/>
    </location>
</feature>
<gene>
    <name evidence="4" type="ORF">ACFP2T_07340</name>
</gene>
<organism evidence="4 5">
    <name type="scientific">Plantactinospora solaniradicis</name>
    <dbReference type="NCBI Taxonomy" id="1723736"/>
    <lineage>
        <taxon>Bacteria</taxon>
        <taxon>Bacillati</taxon>
        <taxon>Actinomycetota</taxon>
        <taxon>Actinomycetes</taxon>
        <taxon>Micromonosporales</taxon>
        <taxon>Micromonosporaceae</taxon>
        <taxon>Plantactinospora</taxon>
    </lineage>
</organism>
<dbReference type="InterPro" id="IPR016181">
    <property type="entry name" value="Acyl_CoA_acyltransferase"/>
</dbReference>
<reference evidence="5" key="1">
    <citation type="journal article" date="2019" name="Int. J. Syst. Evol. Microbiol.">
        <title>The Global Catalogue of Microorganisms (GCM) 10K type strain sequencing project: providing services to taxonomists for standard genome sequencing and annotation.</title>
        <authorList>
            <consortium name="The Broad Institute Genomics Platform"/>
            <consortium name="The Broad Institute Genome Sequencing Center for Infectious Disease"/>
            <person name="Wu L."/>
            <person name="Ma J."/>
        </authorList>
    </citation>
    <scope>NUCLEOTIDE SEQUENCE [LARGE SCALE GENOMIC DNA]</scope>
    <source>
        <strain evidence="5">ZS-35-S2</strain>
    </source>
</reference>
<keyword evidence="5" id="KW-1185">Reference proteome</keyword>
<sequence>MVATSTTEAGGPAREIALVSPGSAEARHLLRCYFHEIVSRYDGRPVAPERIDSLLRDNPADDLAPPHGWFLVARRQAVAVGCAGLRLLPADGAEVHRVFVAPTARGHGIASRLLRRLEELARAHGVTRLRLTTRHDLVEARRLYARHGYRETPAYNDDPYVDHWFAKELR</sequence>
<protein>
    <submittedName>
        <fullName evidence="4">GNAT family N-acetyltransferase</fullName>
    </submittedName>
</protein>
<dbReference type="EMBL" id="JBHSPR010000007">
    <property type="protein sequence ID" value="MFC6016005.1"/>
    <property type="molecule type" value="Genomic_DNA"/>
</dbReference>
<evidence type="ECO:0000313" key="4">
    <source>
        <dbReference type="EMBL" id="MFC6016005.1"/>
    </source>
</evidence>
<dbReference type="Proteomes" id="UP001596203">
    <property type="component" value="Unassembled WGS sequence"/>
</dbReference>
<accession>A0ABW1K3K0</accession>
<proteinExistence type="predicted"/>
<name>A0ABW1K3K0_9ACTN</name>
<dbReference type="Gene3D" id="3.40.630.30">
    <property type="match status" value="1"/>
</dbReference>
<dbReference type="InterPro" id="IPR000182">
    <property type="entry name" value="GNAT_dom"/>
</dbReference>
<dbReference type="PROSITE" id="PS51186">
    <property type="entry name" value="GNAT"/>
    <property type="match status" value="1"/>
</dbReference>
<evidence type="ECO:0000256" key="1">
    <source>
        <dbReference type="ARBA" id="ARBA00022679"/>
    </source>
</evidence>
<evidence type="ECO:0000259" key="3">
    <source>
        <dbReference type="PROSITE" id="PS51186"/>
    </source>
</evidence>
<dbReference type="PANTHER" id="PTHR43877">
    <property type="entry name" value="AMINOALKYLPHOSPHONATE N-ACETYLTRANSFERASE-RELATED-RELATED"/>
    <property type="match status" value="1"/>
</dbReference>
<keyword evidence="2" id="KW-0012">Acyltransferase</keyword>
<comment type="caution">
    <text evidence="4">The sequence shown here is derived from an EMBL/GenBank/DDBJ whole genome shotgun (WGS) entry which is preliminary data.</text>
</comment>
<dbReference type="SUPFAM" id="SSF55729">
    <property type="entry name" value="Acyl-CoA N-acyltransferases (Nat)"/>
    <property type="match status" value="1"/>
</dbReference>
<dbReference type="Pfam" id="PF00583">
    <property type="entry name" value="Acetyltransf_1"/>
    <property type="match status" value="1"/>
</dbReference>
<dbReference type="PANTHER" id="PTHR43877:SF2">
    <property type="entry name" value="AMINOALKYLPHOSPHONATE N-ACETYLTRANSFERASE-RELATED"/>
    <property type="match status" value="1"/>
</dbReference>
<keyword evidence="1" id="KW-0808">Transferase</keyword>
<dbReference type="InterPro" id="IPR050832">
    <property type="entry name" value="Bact_Acetyltransf"/>
</dbReference>